<accession>A0AAE3QE33</accession>
<organism evidence="2 3">
    <name type="scientific">Ferirhizobium litorale</name>
    <dbReference type="NCBI Taxonomy" id="2927786"/>
    <lineage>
        <taxon>Bacteria</taxon>
        <taxon>Pseudomonadati</taxon>
        <taxon>Pseudomonadota</taxon>
        <taxon>Alphaproteobacteria</taxon>
        <taxon>Hyphomicrobiales</taxon>
        <taxon>Rhizobiaceae</taxon>
        <taxon>Ferirhizobium</taxon>
    </lineage>
</organism>
<keyword evidence="1" id="KW-0812">Transmembrane</keyword>
<feature type="transmembrane region" description="Helical" evidence="1">
    <location>
        <begin position="253"/>
        <end position="282"/>
    </location>
</feature>
<feature type="transmembrane region" description="Helical" evidence="1">
    <location>
        <begin position="221"/>
        <end position="241"/>
    </location>
</feature>
<sequence>MGIEPIGMFTVLLGLYCLALGPDASIRVFVPLALLGAAAAFVLGSASVQPAHLFLMFVALTVFRGKGGMGPALRTLQFGSPGFWLACLVVYGALTAYFAPRLFADATAIIPLGVSEHPMSGGGVPLGPVSSNLTQTVYLVADLLCFMMIVTVGSTPGGFRAIVAGLLAYAFFNIVFALLDLVTSAVGAQDMLQFMRNAQYTFHDNETVNGMKRIVGSWPEASAFAGTTLGAFGFTATMWLCRRASRWTGPLGLLSLIFIILSTSSTGLVAAPICLVILYATAVMRSGVGADCSHSSMTVVFVPLLVTVSALVIVLHEEIYNTVHNYVDLLILSKATSSSAIERGSWNTYGLQNFIDTFGFGAGLGTARTSSFPVALLSNVGVPGTLFFLLFAVTALGSTNAAARTFVSDVRLSARNGCLCLLVGSFVAGPTVDLGLLFFVLAGLAASRPADEDVADADAPFLALRRDRDARRGPGDAQEAVLAQEGKLPLWAKAMLRM</sequence>
<comment type="caution">
    <text evidence="2">The sequence shown here is derived from an EMBL/GenBank/DDBJ whole genome shotgun (WGS) entry which is preliminary data.</text>
</comment>
<evidence type="ECO:0000313" key="2">
    <source>
        <dbReference type="EMBL" id="MDI7924062.1"/>
    </source>
</evidence>
<protein>
    <submittedName>
        <fullName evidence="2">Uncharacterized protein</fullName>
    </submittedName>
</protein>
<feature type="transmembrane region" description="Helical" evidence="1">
    <location>
        <begin position="35"/>
        <end position="63"/>
    </location>
</feature>
<dbReference type="RefSeq" id="WP_311787314.1">
    <property type="nucleotide sequence ID" value="NZ_JALDYY010000008.1"/>
</dbReference>
<keyword evidence="1" id="KW-0472">Membrane</keyword>
<name>A0AAE3QE33_9HYPH</name>
<feature type="transmembrane region" description="Helical" evidence="1">
    <location>
        <begin position="166"/>
        <end position="188"/>
    </location>
</feature>
<dbReference type="Proteomes" id="UP001161580">
    <property type="component" value="Unassembled WGS sequence"/>
</dbReference>
<feature type="transmembrane region" description="Helical" evidence="1">
    <location>
        <begin position="414"/>
        <end position="441"/>
    </location>
</feature>
<proteinExistence type="predicted"/>
<feature type="transmembrane region" description="Helical" evidence="1">
    <location>
        <begin position="294"/>
        <end position="315"/>
    </location>
</feature>
<dbReference type="EMBL" id="JALDYZ010000011">
    <property type="protein sequence ID" value="MDI7924062.1"/>
    <property type="molecule type" value="Genomic_DNA"/>
</dbReference>
<reference evidence="2" key="1">
    <citation type="submission" date="2022-03" db="EMBL/GenBank/DDBJ databases">
        <title>Fererhizobium litorale gen. nov., sp. nov., isolated from sandy sediments of the Sea of Japan seashore.</title>
        <authorList>
            <person name="Romanenko L."/>
            <person name="Kurilenko V."/>
            <person name="Otstavnykh N."/>
            <person name="Svetashev V."/>
            <person name="Tekutyeva L."/>
            <person name="Isaeva M."/>
            <person name="Mikhailov V."/>
        </authorList>
    </citation>
    <scope>NUCLEOTIDE SEQUENCE</scope>
    <source>
        <strain evidence="2">KMM 9576</strain>
    </source>
</reference>
<keyword evidence="1" id="KW-1133">Transmembrane helix</keyword>
<evidence type="ECO:0000256" key="1">
    <source>
        <dbReference type="SAM" id="Phobius"/>
    </source>
</evidence>
<feature type="transmembrane region" description="Helical" evidence="1">
    <location>
        <begin position="374"/>
        <end position="394"/>
    </location>
</feature>
<gene>
    <name evidence="2" type="ORF">MRS75_18510</name>
</gene>
<feature type="transmembrane region" description="Helical" evidence="1">
    <location>
        <begin position="136"/>
        <end position="154"/>
    </location>
</feature>
<keyword evidence="3" id="KW-1185">Reference proteome</keyword>
<feature type="transmembrane region" description="Helical" evidence="1">
    <location>
        <begin position="83"/>
        <end position="103"/>
    </location>
</feature>
<dbReference type="AlphaFoldDB" id="A0AAE3QE33"/>
<evidence type="ECO:0000313" key="3">
    <source>
        <dbReference type="Proteomes" id="UP001161580"/>
    </source>
</evidence>